<proteinExistence type="predicted"/>
<evidence type="ECO:0000313" key="1">
    <source>
        <dbReference type="EMBL" id="GIY55183.1"/>
    </source>
</evidence>
<dbReference type="AlphaFoldDB" id="A0AAV4UBQ9"/>
<gene>
    <name evidence="1" type="ORF">CEXT_373161</name>
</gene>
<name>A0AAV4UBQ9_CAEEX</name>
<protein>
    <submittedName>
        <fullName evidence="1">Uncharacterized protein</fullName>
    </submittedName>
</protein>
<reference evidence="1 2" key="1">
    <citation type="submission" date="2021-06" db="EMBL/GenBank/DDBJ databases">
        <title>Caerostris extrusa draft genome.</title>
        <authorList>
            <person name="Kono N."/>
            <person name="Arakawa K."/>
        </authorList>
    </citation>
    <scope>NUCLEOTIDE SEQUENCE [LARGE SCALE GENOMIC DNA]</scope>
</reference>
<evidence type="ECO:0000313" key="2">
    <source>
        <dbReference type="Proteomes" id="UP001054945"/>
    </source>
</evidence>
<keyword evidence="2" id="KW-1185">Reference proteome</keyword>
<dbReference type="Proteomes" id="UP001054945">
    <property type="component" value="Unassembled WGS sequence"/>
</dbReference>
<sequence length="133" mass="15865">MTQEKRVRLRLQSRAEIRPARCTVGFAESLLFGDLNRIENLQRRALLELWRPPWESGLQKNMDSRNLDLDIIKCPSCAFCASKGNQRKACISKRQREDELLIRRKTQKNQNCLLGNHRIYTRKRRSRKNRRPF</sequence>
<accession>A0AAV4UBQ9</accession>
<organism evidence="1 2">
    <name type="scientific">Caerostris extrusa</name>
    <name type="common">Bark spider</name>
    <name type="synonym">Caerostris bankana</name>
    <dbReference type="NCBI Taxonomy" id="172846"/>
    <lineage>
        <taxon>Eukaryota</taxon>
        <taxon>Metazoa</taxon>
        <taxon>Ecdysozoa</taxon>
        <taxon>Arthropoda</taxon>
        <taxon>Chelicerata</taxon>
        <taxon>Arachnida</taxon>
        <taxon>Araneae</taxon>
        <taxon>Araneomorphae</taxon>
        <taxon>Entelegynae</taxon>
        <taxon>Araneoidea</taxon>
        <taxon>Araneidae</taxon>
        <taxon>Caerostris</taxon>
    </lineage>
</organism>
<dbReference type="EMBL" id="BPLR01012612">
    <property type="protein sequence ID" value="GIY55183.1"/>
    <property type="molecule type" value="Genomic_DNA"/>
</dbReference>
<comment type="caution">
    <text evidence="1">The sequence shown here is derived from an EMBL/GenBank/DDBJ whole genome shotgun (WGS) entry which is preliminary data.</text>
</comment>